<organism evidence="8 9">
    <name type="scientific">Tilletiopsis washingtonensis</name>
    <dbReference type="NCBI Taxonomy" id="58919"/>
    <lineage>
        <taxon>Eukaryota</taxon>
        <taxon>Fungi</taxon>
        <taxon>Dikarya</taxon>
        <taxon>Basidiomycota</taxon>
        <taxon>Ustilaginomycotina</taxon>
        <taxon>Exobasidiomycetes</taxon>
        <taxon>Entylomatales</taxon>
        <taxon>Entylomatales incertae sedis</taxon>
        <taxon>Tilletiopsis</taxon>
    </lineage>
</organism>
<gene>
    <name evidence="8" type="ORF">FA09DRAFT_361503</name>
</gene>
<evidence type="ECO:0000256" key="5">
    <source>
        <dbReference type="ARBA" id="ARBA00023242"/>
    </source>
</evidence>
<evidence type="ECO:0000259" key="7">
    <source>
        <dbReference type="PROSITE" id="PS50076"/>
    </source>
</evidence>
<dbReference type="RefSeq" id="XP_025597507.1">
    <property type="nucleotide sequence ID" value="XM_025745362.1"/>
</dbReference>
<accession>A0A316Z8A8</accession>
<keyword evidence="5" id="KW-0539">Nucleus</keyword>
<dbReference type="Gene3D" id="1.10.287.110">
    <property type="entry name" value="DnaJ domain"/>
    <property type="match status" value="1"/>
</dbReference>
<dbReference type="InterPro" id="IPR036869">
    <property type="entry name" value="J_dom_sf"/>
</dbReference>
<dbReference type="PANTHER" id="PTHR44313">
    <property type="entry name" value="DNAJ HOMOLOG SUBFAMILY C MEMBER 17"/>
    <property type="match status" value="1"/>
</dbReference>
<evidence type="ECO:0000256" key="6">
    <source>
        <dbReference type="SAM" id="MobiDB-lite"/>
    </source>
</evidence>
<dbReference type="AlphaFoldDB" id="A0A316Z8A8"/>
<dbReference type="Pfam" id="PF00226">
    <property type="entry name" value="DnaJ"/>
    <property type="match status" value="1"/>
</dbReference>
<evidence type="ECO:0000256" key="2">
    <source>
        <dbReference type="ARBA" id="ARBA00004496"/>
    </source>
</evidence>
<feature type="region of interest" description="Disordered" evidence="6">
    <location>
        <begin position="299"/>
        <end position="342"/>
    </location>
</feature>
<dbReference type="OrthoDB" id="376357at2759"/>
<name>A0A316Z8A8_9BASI</name>
<dbReference type="InterPro" id="IPR001623">
    <property type="entry name" value="DnaJ_domain"/>
</dbReference>
<sequence>MPEKLDPFAALGLPATASEAEIRKAFRKLSLALHPDKARDVPADVAAARFHAVKVAYDELMDPAARAAAAEKSRVERAQNERRQAFEGKRKAMADELERDEREGARRRTQGRREAQAREETLARLKEEGRRLREEGQRAREEAAAEGLAKQQAPAAAQQAAPAEEQGPELGPLDLTVRLRFPAEQYAALSGADAPSSSSPLATPLARALSARFGALQHLALSTPKAGKREATALATFATLDAAYAAVCAGAELRCAVDAASALLEDVHVQWAAAEKGKGRSKDSGEPQRIAWLRERGKLGAPAKPAAPPAPEEDLPPGWARPEPKEQAAAPSFSFSMPASASSTLTDDYEAATLLRMRETARRRAEERIRQEEAGA</sequence>
<dbReference type="CDD" id="cd06257">
    <property type="entry name" value="DnaJ"/>
    <property type="match status" value="1"/>
</dbReference>
<evidence type="ECO:0000313" key="9">
    <source>
        <dbReference type="Proteomes" id="UP000245946"/>
    </source>
</evidence>
<feature type="compositionally biased region" description="Basic and acidic residues" evidence="6">
    <location>
        <begin position="71"/>
        <end position="143"/>
    </location>
</feature>
<evidence type="ECO:0000256" key="1">
    <source>
        <dbReference type="ARBA" id="ARBA00004123"/>
    </source>
</evidence>
<dbReference type="SMART" id="SM00271">
    <property type="entry name" value="DnaJ"/>
    <property type="match status" value="1"/>
</dbReference>
<keyword evidence="4" id="KW-0143">Chaperone</keyword>
<keyword evidence="3" id="KW-0963">Cytoplasm</keyword>
<dbReference type="GO" id="GO:0005737">
    <property type="term" value="C:cytoplasm"/>
    <property type="evidence" value="ECO:0007669"/>
    <property type="project" value="UniProtKB-SubCell"/>
</dbReference>
<dbReference type="Proteomes" id="UP000245946">
    <property type="component" value="Unassembled WGS sequence"/>
</dbReference>
<dbReference type="PANTHER" id="PTHR44313:SF1">
    <property type="entry name" value="DNAJ HOMOLOG SUBFAMILY C MEMBER 17"/>
    <property type="match status" value="1"/>
</dbReference>
<feature type="region of interest" description="Disordered" evidence="6">
    <location>
        <begin position="71"/>
        <end position="170"/>
    </location>
</feature>
<dbReference type="STRING" id="58919.A0A316Z8A8"/>
<dbReference type="PRINTS" id="PR00625">
    <property type="entry name" value="JDOMAIN"/>
</dbReference>
<feature type="compositionally biased region" description="Low complexity" evidence="6">
    <location>
        <begin position="145"/>
        <end position="170"/>
    </location>
</feature>
<dbReference type="SUPFAM" id="SSF46565">
    <property type="entry name" value="Chaperone J-domain"/>
    <property type="match status" value="1"/>
</dbReference>
<dbReference type="GO" id="GO:0000390">
    <property type="term" value="P:spliceosomal complex disassembly"/>
    <property type="evidence" value="ECO:0007669"/>
    <property type="project" value="TreeGrafter"/>
</dbReference>
<feature type="domain" description="J" evidence="7">
    <location>
        <begin position="6"/>
        <end position="84"/>
    </location>
</feature>
<protein>
    <submittedName>
        <fullName evidence="8">DnaJ-domain-containing protein</fullName>
    </submittedName>
</protein>
<dbReference type="GO" id="GO:0005681">
    <property type="term" value="C:spliceosomal complex"/>
    <property type="evidence" value="ECO:0007669"/>
    <property type="project" value="TreeGrafter"/>
</dbReference>
<evidence type="ECO:0000256" key="4">
    <source>
        <dbReference type="ARBA" id="ARBA00023186"/>
    </source>
</evidence>
<dbReference type="EMBL" id="KZ819296">
    <property type="protein sequence ID" value="PWN97228.1"/>
    <property type="molecule type" value="Genomic_DNA"/>
</dbReference>
<reference evidence="8 9" key="1">
    <citation type="journal article" date="2018" name="Mol. Biol. Evol.">
        <title>Broad Genomic Sampling Reveals a Smut Pathogenic Ancestry of the Fungal Clade Ustilaginomycotina.</title>
        <authorList>
            <person name="Kijpornyongpan T."/>
            <person name="Mondo S.J."/>
            <person name="Barry K."/>
            <person name="Sandor L."/>
            <person name="Lee J."/>
            <person name="Lipzen A."/>
            <person name="Pangilinan J."/>
            <person name="LaButti K."/>
            <person name="Hainaut M."/>
            <person name="Henrissat B."/>
            <person name="Grigoriev I.V."/>
            <person name="Spatafora J.W."/>
            <person name="Aime M.C."/>
        </authorList>
    </citation>
    <scope>NUCLEOTIDE SEQUENCE [LARGE SCALE GENOMIC DNA]</scope>
    <source>
        <strain evidence="8 9">MCA 4186</strain>
    </source>
</reference>
<keyword evidence="9" id="KW-1185">Reference proteome</keyword>
<dbReference type="PROSITE" id="PS50076">
    <property type="entry name" value="DNAJ_2"/>
    <property type="match status" value="1"/>
</dbReference>
<comment type="subcellular location">
    <subcellularLocation>
        <location evidence="2">Cytoplasm</location>
    </subcellularLocation>
    <subcellularLocation>
        <location evidence="1">Nucleus</location>
    </subcellularLocation>
</comment>
<dbReference type="GeneID" id="37272906"/>
<proteinExistence type="predicted"/>
<feature type="compositionally biased region" description="Low complexity" evidence="6">
    <location>
        <begin position="328"/>
        <end position="342"/>
    </location>
</feature>
<evidence type="ECO:0000313" key="8">
    <source>
        <dbReference type="EMBL" id="PWN97228.1"/>
    </source>
</evidence>
<dbReference type="InterPro" id="IPR052094">
    <property type="entry name" value="Pre-mRNA-splicing_ERAD"/>
</dbReference>
<evidence type="ECO:0000256" key="3">
    <source>
        <dbReference type="ARBA" id="ARBA00022490"/>
    </source>
</evidence>